<evidence type="ECO:0000313" key="1">
    <source>
        <dbReference type="EMBL" id="SJX20838.1"/>
    </source>
</evidence>
<organism evidence="1 2">
    <name type="scientific">Acinetobacter johnsonii</name>
    <dbReference type="NCBI Taxonomy" id="40214"/>
    <lineage>
        <taxon>Bacteria</taxon>
        <taxon>Pseudomonadati</taxon>
        <taxon>Pseudomonadota</taxon>
        <taxon>Gammaproteobacteria</taxon>
        <taxon>Moraxellales</taxon>
        <taxon>Moraxellaceae</taxon>
        <taxon>Acinetobacter</taxon>
    </lineage>
</organism>
<reference evidence="1 2" key="1">
    <citation type="submission" date="2017-02" db="EMBL/GenBank/DDBJ databases">
        <authorList>
            <person name="Peterson S.W."/>
        </authorList>
    </citation>
    <scope>NUCLEOTIDE SEQUENCE [LARGE SCALE GENOMIC DNA]</scope>
    <source>
        <strain evidence="1">C6</strain>
    </source>
</reference>
<name>A0A1R7Q9A0_ACIJO</name>
<gene>
    <name evidence="1" type="ORF">ACNJC6_00436</name>
</gene>
<dbReference type="InterPro" id="IPR056912">
    <property type="entry name" value="Phage_JBD30_tail_term-like"/>
</dbReference>
<protein>
    <submittedName>
        <fullName evidence="1">Uncharacterized protein</fullName>
    </submittedName>
</protein>
<dbReference type="Proteomes" id="UP000196240">
    <property type="component" value="Unassembled WGS sequence"/>
</dbReference>
<dbReference type="Pfam" id="PF23840">
    <property type="entry name" value="Phage_tail_terminator"/>
    <property type="match status" value="1"/>
</dbReference>
<evidence type="ECO:0000313" key="2">
    <source>
        <dbReference type="Proteomes" id="UP000196240"/>
    </source>
</evidence>
<dbReference type="EMBL" id="FUUY01000001">
    <property type="protein sequence ID" value="SJX20838.1"/>
    <property type="molecule type" value="Genomic_DNA"/>
</dbReference>
<dbReference type="AlphaFoldDB" id="A0A1R7Q9A0"/>
<accession>A0A1R7Q9A0</accession>
<proteinExistence type="predicted"/>
<dbReference type="RefSeq" id="WP_087010906.1">
    <property type="nucleotide sequence ID" value="NZ_CP181916.1"/>
</dbReference>
<sequence length="147" mass="16365">MQNGDYFALEQPIVDQLKTIDGIEAVYTHFSIEDMMQGTAASPSVSVIYIDDRIGETLNNGQVNCIYQQWLIVLAVEEAGSQLENTIEIRKKASPFIIEVLKKLQGFDADLVGIDVLQRANAGVQHMSAAGKLWMPFLFEAKIFNVN</sequence>